<dbReference type="Pfam" id="PF02223">
    <property type="entry name" value="Thymidylate_kin"/>
    <property type="match status" value="1"/>
</dbReference>
<dbReference type="Gene3D" id="3.40.50.300">
    <property type="entry name" value="P-loop containing nucleotide triphosphate hydrolases"/>
    <property type="match status" value="1"/>
</dbReference>
<accession>A0A223D1Y1</accession>
<reference evidence="2 3" key="1">
    <citation type="journal article" date="2015" name="Int. J. Syst. Evol. Microbiol.">
        <title>Tumebacillus algifaecis sp. nov., isolated from decomposing algal scum.</title>
        <authorList>
            <person name="Wu Y.F."/>
            <person name="Zhang B."/>
            <person name="Xing P."/>
            <person name="Wu Q.L."/>
            <person name="Liu S.J."/>
        </authorList>
    </citation>
    <scope>NUCLEOTIDE SEQUENCE [LARGE SCALE GENOMIC DNA]</scope>
    <source>
        <strain evidence="2 3">THMBR28</strain>
    </source>
</reference>
<gene>
    <name evidence="2" type="ORF">CIG75_11130</name>
</gene>
<proteinExistence type="predicted"/>
<evidence type="ECO:0000313" key="2">
    <source>
        <dbReference type="EMBL" id="ASS75475.1"/>
    </source>
</evidence>
<name>A0A223D1Y1_9BACL</name>
<dbReference type="KEGG" id="tab:CIG75_11130"/>
<dbReference type="AlphaFoldDB" id="A0A223D1Y1"/>
<dbReference type="Proteomes" id="UP000214688">
    <property type="component" value="Chromosome"/>
</dbReference>
<dbReference type="SUPFAM" id="SSF52540">
    <property type="entry name" value="P-loop containing nucleoside triphosphate hydrolases"/>
    <property type="match status" value="1"/>
</dbReference>
<organism evidence="2 3">
    <name type="scientific">Tumebacillus algifaecis</name>
    <dbReference type="NCBI Taxonomy" id="1214604"/>
    <lineage>
        <taxon>Bacteria</taxon>
        <taxon>Bacillati</taxon>
        <taxon>Bacillota</taxon>
        <taxon>Bacilli</taxon>
        <taxon>Bacillales</taxon>
        <taxon>Alicyclobacillaceae</taxon>
        <taxon>Tumebacillus</taxon>
    </lineage>
</organism>
<protein>
    <recommendedName>
        <fullName evidence="1">Thymidylate kinase-like domain-containing protein</fullName>
    </recommendedName>
</protein>
<feature type="domain" description="Thymidylate kinase-like" evidence="1">
    <location>
        <begin position="24"/>
        <end position="204"/>
    </location>
</feature>
<dbReference type="InterPro" id="IPR027417">
    <property type="entry name" value="P-loop_NTPase"/>
</dbReference>
<dbReference type="InterPro" id="IPR039430">
    <property type="entry name" value="Thymidylate_kin-like_dom"/>
</dbReference>
<keyword evidence="3" id="KW-1185">Reference proteome</keyword>
<dbReference type="EMBL" id="CP022657">
    <property type="protein sequence ID" value="ASS75475.1"/>
    <property type="molecule type" value="Genomic_DNA"/>
</dbReference>
<evidence type="ECO:0000259" key="1">
    <source>
        <dbReference type="Pfam" id="PF02223"/>
    </source>
</evidence>
<evidence type="ECO:0000313" key="3">
    <source>
        <dbReference type="Proteomes" id="UP000214688"/>
    </source>
</evidence>
<sequence length="224" mass="25395">MTANDCKLLQSRKECRNLKPFLVIEGVDGTGKSTVCAALEQEQGAAFYKGMSPEWRDFRDFVDEDADDDSRLLYYFASCMYTSGKVKKSGEKVPVICHRYFATYMAIYSLNTGTPLEKVLEAFAPIRERMVTPHLSILLTADHEELKRRLLARVDELKATDMRVVNSHEYTLNFEAALRAVMSWDGPYIVLDTTGKTPEQVVSEVRQLCVQHIPGWPTVIESSN</sequence>